<keyword evidence="2 3" id="KW-0802">TPR repeat</keyword>
<organism evidence="5 6">
    <name type="scientific">Algivirga pacifica</name>
    <dbReference type="NCBI Taxonomy" id="1162670"/>
    <lineage>
        <taxon>Bacteria</taxon>
        <taxon>Pseudomonadati</taxon>
        <taxon>Bacteroidota</taxon>
        <taxon>Cytophagia</taxon>
        <taxon>Cytophagales</taxon>
        <taxon>Flammeovirgaceae</taxon>
        <taxon>Algivirga</taxon>
    </lineage>
</organism>
<evidence type="ECO:0008006" key="7">
    <source>
        <dbReference type="Google" id="ProtNLM"/>
    </source>
</evidence>
<evidence type="ECO:0000256" key="2">
    <source>
        <dbReference type="ARBA" id="ARBA00022803"/>
    </source>
</evidence>
<evidence type="ECO:0000313" key="5">
    <source>
        <dbReference type="EMBL" id="GAA4838453.1"/>
    </source>
</evidence>
<name>A0ABP9DBQ3_9BACT</name>
<dbReference type="Pfam" id="PF14559">
    <property type="entry name" value="TPR_19"/>
    <property type="match status" value="1"/>
</dbReference>
<evidence type="ECO:0000256" key="3">
    <source>
        <dbReference type="PROSITE-ProRule" id="PRU00339"/>
    </source>
</evidence>
<evidence type="ECO:0000313" key="6">
    <source>
        <dbReference type="Proteomes" id="UP001500298"/>
    </source>
</evidence>
<dbReference type="SUPFAM" id="SSF48452">
    <property type="entry name" value="TPR-like"/>
    <property type="match status" value="1"/>
</dbReference>
<reference evidence="6" key="1">
    <citation type="journal article" date="2019" name="Int. J. Syst. Evol. Microbiol.">
        <title>The Global Catalogue of Microorganisms (GCM) 10K type strain sequencing project: providing services to taxonomists for standard genome sequencing and annotation.</title>
        <authorList>
            <consortium name="The Broad Institute Genomics Platform"/>
            <consortium name="The Broad Institute Genome Sequencing Center for Infectious Disease"/>
            <person name="Wu L."/>
            <person name="Ma J."/>
        </authorList>
    </citation>
    <scope>NUCLEOTIDE SEQUENCE [LARGE SCALE GENOMIC DNA]</scope>
    <source>
        <strain evidence="6">JCM 18326</strain>
    </source>
</reference>
<dbReference type="Proteomes" id="UP001500298">
    <property type="component" value="Unassembled WGS sequence"/>
</dbReference>
<dbReference type="EMBL" id="BAABJX010000036">
    <property type="protein sequence ID" value="GAA4838453.1"/>
    <property type="molecule type" value="Genomic_DNA"/>
</dbReference>
<keyword evidence="6" id="KW-1185">Reference proteome</keyword>
<keyword evidence="1" id="KW-0677">Repeat</keyword>
<dbReference type="SMART" id="SM00028">
    <property type="entry name" value="TPR"/>
    <property type="match status" value="6"/>
</dbReference>
<gene>
    <name evidence="5" type="ORF">GCM10023331_24560</name>
</gene>
<evidence type="ECO:0000256" key="4">
    <source>
        <dbReference type="SAM" id="MobiDB-lite"/>
    </source>
</evidence>
<accession>A0ABP9DBQ3</accession>
<feature type="repeat" description="TPR" evidence="3">
    <location>
        <begin position="203"/>
        <end position="236"/>
    </location>
</feature>
<dbReference type="SUPFAM" id="SSF81901">
    <property type="entry name" value="HCP-like"/>
    <property type="match status" value="1"/>
</dbReference>
<comment type="caution">
    <text evidence="5">The sequence shown here is derived from an EMBL/GenBank/DDBJ whole genome shotgun (WGS) entry which is preliminary data.</text>
</comment>
<feature type="region of interest" description="Disordered" evidence="4">
    <location>
        <begin position="1"/>
        <end position="23"/>
    </location>
</feature>
<dbReference type="PROSITE" id="PS50005">
    <property type="entry name" value="TPR"/>
    <property type="match status" value="2"/>
</dbReference>
<protein>
    <recommendedName>
        <fullName evidence="7">Tetratricopeptide repeat-containing protein</fullName>
    </recommendedName>
</protein>
<dbReference type="InterPro" id="IPR051685">
    <property type="entry name" value="Ycf3/AcsC/BcsC/TPR_MFPF"/>
</dbReference>
<feature type="repeat" description="TPR" evidence="3">
    <location>
        <begin position="169"/>
        <end position="202"/>
    </location>
</feature>
<evidence type="ECO:0000256" key="1">
    <source>
        <dbReference type="ARBA" id="ARBA00022737"/>
    </source>
</evidence>
<dbReference type="Pfam" id="PF13181">
    <property type="entry name" value="TPR_8"/>
    <property type="match status" value="1"/>
</dbReference>
<sequence length="481" mass="55614">MACEKQSKQEKQHHTEVLPASEGEMPITASSQAALEIFENGRSLFELVQLVEARYFFKEAIETDSSFALAYLYTAWCSPSKEEALFYVNKAMNLREKVTESEGMMIEASYWGYHGEYKKSIECWEKLSERIPKDKRILNSLAYAYFQTKDYKRSIETLHKSIAIDSVYTLNYNALGYSYQYQGHIASAEKAFRKYAALLPNTAKPFDTLGDFYRKTGQLDKAIKAYEQAIVLNDKFDHAQHKIAQCMLFQGRYTEARVVLNSALSMTREPYNIVWHLKAIGDSYLYENKYDKALKGLSDAKAKAEELGLKGTSADILLDMALICIFRGEMLQAKEYIEVVDEHIEGHQVDAAMELDLKMKQFQCRILATAIQKEYEETDRLLKQYTYEVSLYSNDEWSNRLKQLEAYVRMRKTMYQEAKTSLGTADQQDVLTIYLYARIAEEEGDIPLANRYYQQVIDWNDADTTWYALIRSYAVIKLGES</sequence>
<dbReference type="PANTHER" id="PTHR44943:SF4">
    <property type="entry name" value="TPR REPEAT-CONTAINING PROTEIN MJ0798"/>
    <property type="match status" value="1"/>
</dbReference>
<feature type="compositionally biased region" description="Basic and acidic residues" evidence="4">
    <location>
        <begin position="1"/>
        <end position="16"/>
    </location>
</feature>
<dbReference type="InterPro" id="IPR019734">
    <property type="entry name" value="TPR_rpt"/>
</dbReference>
<dbReference type="InterPro" id="IPR011990">
    <property type="entry name" value="TPR-like_helical_dom_sf"/>
</dbReference>
<dbReference type="PANTHER" id="PTHR44943">
    <property type="entry name" value="CELLULOSE SYNTHASE OPERON PROTEIN C"/>
    <property type="match status" value="1"/>
</dbReference>
<proteinExistence type="predicted"/>
<dbReference type="Gene3D" id="1.25.40.10">
    <property type="entry name" value="Tetratricopeptide repeat domain"/>
    <property type="match status" value="1"/>
</dbReference>